<name>A0ABQ7FV85_DUNSA</name>
<comment type="caution">
    <text evidence="2">The sequence shown here is derived from an EMBL/GenBank/DDBJ whole genome shotgun (WGS) entry which is preliminary data.</text>
</comment>
<evidence type="ECO:0000313" key="2">
    <source>
        <dbReference type="EMBL" id="KAF5826295.1"/>
    </source>
</evidence>
<dbReference type="SMART" id="SM00753">
    <property type="entry name" value="PAM"/>
    <property type="match status" value="1"/>
</dbReference>
<sequence>MSDDEMEDYGFEYSEEEQAEEDVDIENQYYNSKGMLENDDPRESIEGFNQVLNMEEKKGEWGFKALKQLVKVYFRHKMYDKMMASYRVMLEYIDSAVTRNASEKKINSLLDFMAQAQDIDVLQEFYETTLKALEKAKNDRLWFKTNLKLANLWFKKGEYGRMAKIVKDLHASCQNPDGTDDIKKGSQLLEIYAMEIQMYTEQRNNKKLKQLYQKALAVKSAIPHPRILGIIRECGGKMHMRDQLWSEAATDFFEAFKSYDEAGVGRRVQCLKYLVLAYMLMESNVDPFDAQEAKPYKQDPEIIAMTALVDSYQRSDIVKFALACPLMHNSFLRACRTQRSLP</sequence>
<feature type="region of interest" description="Disordered" evidence="1">
    <location>
        <begin position="1"/>
        <end position="23"/>
    </location>
</feature>
<dbReference type="InterPro" id="IPR050871">
    <property type="entry name" value="26S_Proteasome/COP9_Components"/>
</dbReference>
<protein>
    <submittedName>
        <fullName evidence="2">COP9 signalosome subunit</fullName>
    </submittedName>
</protein>
<dbReference type="Proteomes" id="UP000815325">
    <property type="component" value="Unassembled WGS sequence"/>
</dbReference>
<evidence type="ECO:0000256" key="1">
    <source>
        <dbReference type="SAM" id="MobiDB-lite"/>
    </source>
</evidence>
<accession>A0ABQ7FV85</accession>
<dbReference type="Gene3D" id="1.25.40.570">
    <property type="match status" value="1"/>
</dbReference>
<evidence type="ECO:0000313" key="3">
    <source>
        <dbReference type="Proteomes" id="UP000815325"/>
    </source>
</evidence>
<dbReference type="PANTHER" id="PTHR10678">
    <property type="entry name" value="26S PROTEASOME NON-ATPASE REGULATORY SUBUNIT 11/COP9 SIGNALOSOME COMPLEX SUBUNIT 2"/>
    <property type="match status" value="1"/>
</dbReference>
<reference evidence="2" key="1">
    <citation type="submission" date="2017-08" db="EMBL/GenBank/DDBJ databases">
        <authorList>
            <person name="Polle J.E."/>
            <person name="Barry K."/>
            <person name="Cushman J."/>
            <person name="Schmutz J."/>
            <person name="Tran D."/>
            <person name="Hathwaick L.T."/>
            <person name="Yim W.C."/>
            <person name="Jenkins J."/>
            <person name="Mckie-Krisberg Z.M."/>
            <person name="Prochnik S."/>
            <person name="Lindquist E."/>
            <person name="Dockter R.B."/>
            <person name="Adam C."/>
            <person name="Molina H."/>
            <person name="Bunkerborg J."/>
            <person name="Jin E."/>
            <person name="Buchheim M."/>
            <person name="Magnuson J."/>
        </authorList>
    </citation>
    <scope>NUCLEOTIDE SEQUENCE</scope>
    <source>
        <strain evidence="2">CCAP 19/18</strain>
    </source>
</reference>
<keyword evidence="3" id="KW-1185">Reference proteome</keyword>
<organism evidence="2 3">
    <name type="scientific">Dunaliella salina</name>
    <name type="common">Green alga</name>
    <name type="synonym">Protococcus salinus</name>
    <dbReference type="NCBI Taxonomy" id="3046"/>
    <lineage>
        <taxon>Eukaryota</taxon>
        <taxon>Viridiplantae</taxon>
        <taxon>Chlorophyta</taxon>
        <taxon>core chlorophytes</taxon>
        <taxon>Chlorophyceae</taxon>
        <taxon>CS clade</taxon>
        <taxon>Chlamydomonadales</taxon>
        <taxon>Dunaliellaceae</taxon>
        <taxon>Dunaliella</taxon>
    </lineage>
</organism>
<gene>
    <name evidence="2" type="ORF">DUNSADRAFT_3710</name>
</gene>
<dbReference type="EMBL" id="MU071071">
    <property type="protein sequence ID" value="KAF5826295.1"/>
    <property type="molecule type" value="Genomic_DNA"/>
</dbReference>
<proteinExistence type="predicted"/>